<comment type="caution">
    <text evidence="2">The sequence shown here is derived from an EMBL/GenBank/DDBJ whole genome shotgun (WGS) entry which is preliminary data.</text>
</comment>
<dbReference type="RefSeq" id="WP_124152069.1">
    <property type="nucleotide sequence ID" value="NZ_RQIS01000011.1"/>
</dbReference>
<sequence>MHIDLRNKRVIVTGASRGIGRAIARAFAAEGARVAICARTAADLEAAGTDLQSRGAGDVIARAVDVTDTAGVRQFVEDIAARWGGIDVLINNAGQGRGGNLETLTPEQILEHANVLQMGHFRFVQAVVPHMRQQRWGRIVEINALAGVVPTPDGIPSVVNRAACVAMSKSLGMSLAKDNILVNTLNMGWIDTGQWDRHYREMPPGCSREEFDQMVLKVVPLGRFGKPEDVAGMALFLASDYASFISAASIDIAGGMGGQIAYYPTLKRDFYESVKARSAEPHTEAG</sequence>
<dbReference type="AlphaFoldDB" id="A0A3N6MM79"/>
<dbReference type="Pfam" id="PF13561">
    <property type="entry name" value="adh_short_C2"/>
    <property type="match status" value="1"/>
</dbReference>
<name>A0A3N6MM79_9BURK</name>
<comment type="similarity">
    <text evidence="1">Belongs to the short-chain dehydrogenases/reductases (SDR) family.</text>
</comment>
<dbReference type="Gene3D" id="3.40.50.720">
    <property type="entry name" value="NAD(P)-binding Rossmann-like Domain"/>
    <property type="match status" value="1"/>
</dbReference>
<dbReference type="EMBL" id="RQIS01000011">
    <property type="protein sequence ID" value="RQH04934.1"/>
    <property type="molecule type" value="Genomic_DNA"/>
</dbReference>
<dbReference type="CDD" id="cd05344">
    <property type="entry name" value="BKR_like_SDR_like"/>
    <property type="match status" value="1"/>
</dbReference>
<evidence type="ECO:0000313" key="3">
    <source>
        <dbReference type="Proteomes" id="UP000272778"/>
    </source>
</evidence>
<dbReference type="InterPro" id="IPR036291">
    <property type="entry name" value="NAD(P)-bd_dom_sf"/>
</dbReference>
<dbReference type="SUPFAM" id="SSF51735">
    <property type="entry name" value="NAD(P)-binding Rossmann-fold domains"/>
    <property type="match status" value="1"/>
</dbReference>
<dbReference type="PRINTS" id="PR00081">
    <property type="entry name" value="GDHRDH"/>
</dbReference>
<reference evidence="2 3" key="1">
    <citation type="submission" date="2018-11" db="EMBL/GenBank/DDBJ databases">
        <title>Paraburkholderia sp. DHOA04, isolated from soil.</title>
        <authorList>
            <person name="Gao Z.-H."/>
            <person name="Qiu L.-H."/>
            <person name="Fu J.-C."/>
        </authorList>
    </citation>
    <scope>NUCLEOTIDE SEQUENCE [LARGE SCALE GENOMIC DNA]</scope>
    <source>
        <strain evidence="2 3">DHOA04</strain>
    </source>
</reference>
<dbReference type="PANTHER" id="PTHR42879:SF6">
    <property type="entry name" value="NADPH-DEPENDENT REDUCTASE BACG"/>
    <property type="match status" value="1"/>
</dbReference>
<evidence type="ECO:0000313" key="2">
    <source>
        <dbReference type="EMBL" id="RQH04934.1"/>
    </source>
</evidence>
<protein>
    <submittedName>
        <fullName evidence="2">SDR family oxidoreductase</fullName>
    </submittedName>
</protein>
<dbReference type="FunFam" id="3.40.50.720:FF:000084">
    <property type="entry name" value="Short-chain dehydrogenase reductase"/>
    <property type="match status" value="1"/>
</dbReference>
<accession>A0A3N6MM79</accession>
<organism evidence="2 3">
    <name type="scientific">Paraburkholderia dinghuensis</name>
    <dbReference type="NCBI Taxonomy" id="2305225"/>
    <lineage>
        <taxon>Bacteria</taxon>
        <taxon>Pseudomonadati</taxon>
        <taxon>Pseudomonadota</taxon>
        <taxon>Betaproteobacteria</taxon>
        <taxon>Burkholderiales</taxon>
        <taxon>Burkholderiaceae</taxon>
        <taxon>Paraburkholderia</taxon>
    </lineage>
</organism>
<keyword evidence="3" id="KW-1185">Reference proteome</keyword>
<dbReference type="InterPro" id="IPR002347">
    <property type="entry name" value="SDR_fam"/>
</dbReference>
<dbReference type="OrthoDB" id="9803333at2"/>
<dbReference type="InterPro" id="IPR050259">
    <property type="entry name" value="SDR"/>
</dbReference>
<evidence type="ECO:0000256" key="1">
    <source>
        <dbReference type="ARBA" id="ARBA00006484"/>
    </source>
</evidence>
<gene>
    <name evidence="2" type="ORF">D1Y85_16085</name>
</gene>
<proteinExistence type="inferred from homology"/>
<dbReference type="PANTHER" id="PTHR42879">
    <property type="entry name" value="3-OXOACYL-(ACYL-CARRIER-PROTEIN) REDUCTASE"/>
    <property type="match status" value="1"/>
</dbReference>
<dbReference type="Proteomes" id="UP000272778">
    <property type="component" value="Unassembled WGS sequence"/>
</dbReference>